<dbReference type="OrthoDB" id="8255940at2"/>
<gene>
    <name evidence="2" type="ORF">AOQ72_34670</name>
</gene>
<keyword evidence="1" id="KW-0812">Transmembrane</keyword>
<feature type="transmembrane region" description="Helical" evidence="1">
    <location>
        <begin position="58"/>
        <end position="78"/>
    </location>
</feature>
<organism evidence="2 3">
    <name type="scientific">Bradyrhizobium yuanmingense</name>
    <dbReference type="NCBI Taxonomy" id="108015"/>
    <lineage>
        <taxon>Bacteria</taxon>
        <taxon>Pseudomonadati</taxon>
        <taxon>Pseudomonadota</taxon>
        <taxon>Alphaproteobacteria</taxon>
        <taxon>Hyphomicrobiales</taxon>
        <taxon>Nitrobacteraceae</taxon>
        <taxon>Bradyrhizobium</taxon>
    </lineage>
</organism>
<name>A0A0R3BZM7_9BRAD</name>
<comment type="caution">
    <text evidence="2">The sequence shown here is derived from an EMBL/GenBank/DDBJ whole genome shotgun (WGS) entry which is preliminary data.</text>
</comment>
<accession>A0A0R3BZM7</accession>
<proteinExistence type="predicted"/>
<keyword evidence="1" id="KW-1133">Transmembrane helix</keyword>
<feature type="transmembrane region" description="Helical" evidence="1">
    <location>
        <begin position="30"/>
        <end position="52"/>
    </location>
</feature>
<reference evidence="2 3" key="1">
    <citation type="submission" date="2015-09" db="EMBL/GenBank/DDBJ databases">
        <title>Draft Genome Sequence of the Strain BR 3267 (Bradyrhizobium yuanmingense) recommended as inoculant for cowpea in Brazil.</title>
        <authorList>
            <person name="Simoes-Araujo J.L."/>
            <person name="Zilli J.E."/>
        </authorList>
    </citation>
    <scope>NUCLEOTIDE SEQUENCE [LARGE SCALE GENOMIC DNA]</scope>
    <source>
        <strain evidence="2 3">BR3267</strain>
    </source>
</reference>
<dbReference type="EMBL" id="LJYF01000034">
    <property type="protein sequence ID" value="KRP90906.1"/>
    <property type="molecule type" value="Genomic_DNA"/>
</dbReference>
<sequence length="115" mass="12086">MIQDDPVEEISDIEERIERLTEIAERCRKYILASKIAISGGAALLLVTILGVFGFGQIAALGSIALVLGGIVSLGSNISTLRQTDEAISAAEARRAALIGSIDLRVVADAPLKLV</sequence>
<evidence type="ECO:0000256" key="1">
    <source>
        <dbReference type="SAM" id="Phobius"/>
    </source>
</evidence>
<keyword evidence="1" id="KW-0472">Membrane</keyword>
<evidence type="ECO:0000313" key="3">
    <source>
        <dbReference type="Proteomes" id="UP000051380"/>
    </source>
</evidence>
<dbReference type="AlphaFoldDB" id="A0A0R3BZM7"/>
<evidence type="ECO:0000313" key="2">
    <source>
        <dbReference type="EMBL" id="KRP90906.1"/>
    </source>
</evidence>
<dbReference type="Proteomes" id="UP000051380">
    <property type="component" value="Unassembled WGS sequence"/>
</dbReference>
<dbReference type="RefSeq" id="WP_057029719.1">
    <property type="nucleotide sequence ID" value="NZ_LJYF01000034.1"/>
</dbReference>
<protein>
    <submittedName>
        <fullName evidence="2">Uncharacterized protein</fullName>
    </submittedName>
</protein>